<organism evidence="1 2">
    <name type="scientific">Burkholderia ubonensis</name>
    <dbReference type="NCBI Taxonomy" id="101571"/>
    <lineage>
        <taxon>Bacteria</taxon>
        <taxon>Pseudomonadati</taxon>
        <taxon>Pseudomonadota</taxon>
        <taxon>Betaproteobacteria</taxon>
        <taxon>Burkholderiales</taxon>
        <taxon>Burkholderiaceae</taxon>
        <taxon>Burkholderia</taxon>
        <taxon>Burkholderia cepacia complex</taxon>
    </lineage>
</organism>
<dbReference type="GO" id="GO:0003677">
    <property type="term" value="F:DNA binding"/>
    <property type="evidence" value="ECO:0007669"/>
    <property type="project" value="UniProtKB-KW"/>
</dbReference>
<keyword evidence="1" id="KW-0238">DNA-binding</keyword>
<dbReference type="EMBL" id="LOTN01000070">
    <property type="protein sequence ID" value="KUZ82267.1"/>
    <property type="molecule type" value="Genomic_DNA"/>
</dbReference>
<dbReference type="RefSeq" id="WP_059609645.1">
    <property type="nucleotide sequence ID" value="NZ_CP013371.1"/>
</dbReference>
<dbReference type="AlphaFoldDB" id="A0A124L3G5"/>
<reference evidence="1 2" key="1">
    <citation type="submission" date="2015-11" db="EMBL/GenBank/DDBJ databases">
        <title>Expanding the genomic diversity of Burkholderia species for the development of highly accurate diagnostics.</title>
        <authorList>
            <person name="Sahl J."/>
            <person name="Keim P."/>
            <person name="Wagner D."/>
        </authorList>
    </citation>
    <scope>NUCLEOTIDE SEQUENCE [LARGE SCALE GENOMIC DNA]</scope>
    <source>
        <strain evidence="1 2">RF32-BP4</strain>
    </source>
</reference>
<proteinExistence type="predicted"/>
<gene>
    <name evidence="1" type="ORF">WI38_29265</name>
</gene>
<evidence type="ECO:0000313" key="1">
    <source>
        <dbReference type="EMBL" id="KUZ82267.1"/>
    </source>
</evidence>
<sequence length="148" mass="16172">MTLENLLGVSLDAVRPNREQATRLLAAAERNLADAQLAGLSNENRFDAAYKAIMQLAMLALHANGFRTLTSRPGHHQTAIQTLPQTIGLSVERMIVLDALRKQRNLSDYSGDVVQVSAVNECFASATALMTDVKAWLTVNKPELLEAQ</sequence>
<evidence type="ECO:0000313" key="2">
    <source>
        <dbReference type="Proteomes" id="UP000065521"/>
    </source>
</evidence>
<accession>A0A124L3G5</accession>
<dbReference type="Gene3D" id="1.20.120.330">
    <property type="entry name" value="Nucleotidyltransferases domain 2"/>
    <property type="match status" value="1"/>
</dbReference>
<comment type="caution">
    <text evidence="1">The sequence shown here is derived from an EMBL/GenBank/DDBJ whole genome shotgun (WGS) entry which is preliminary data.</text>
</comment>
<protein>
    <submittedName>
        <fullName evidence="1">DNA-binding protein</fullName>
    </submittedName>
</protein>
<dbReference type="Proteomes" id="UP000065521">
    <property type="component" value="Unassembled WGS sequence"/>
</dbReference>
<name>A0A124L3G5_9BURK</name>